<evidence type="ECO:0000259" key="5">
    <source>
        <dbReference type="PROSITE" id="PS50102"/>
    </source>
</evidence>
<feature type="compositionally biased region" description="Low complexity" evidence="4">
    <location>
        <begin position="1094"/>
        <end position="1103"/>
    </location>
</feature>
<keyword evidence="2 3" id="KW-0694">RNA-binding</keyword>
<comment type="caution">
    <text evidence="6">The sequence shown here is derived from an EMBL/GenBank/DDBJ whole genome shotgun (WGS) entry which is preliminary data.</text>
</comment>
<organism evidence="6 7">
    <name type="scientific">Balaenoptera physalus</name>
    <name type="common">Fin whale</name>
    <name type="synonym">Balaena physalus</name>
    <dbReference type="NCBI Taxonomy" id="9770"/>
    <lineage>
        <taxon>Eukaryota</taxon>
        <taxon>Metazoa</taxon>
        <taxon>Chordata</taxon>
        <taxon>Craniata</taxon>
        <taxon>Vertebrata</taxon>
        <taxon>Euteleostomi</taxon>
        <taxon>Mammalia</taxon>
        <taxon>Eutheria</taxon>
        <taxon>Laurasiatheria</taxon>
        <taxon>Artiodactyla</taxon>
        <taxon>Whippomorpha</taxon>
        <taxon>Cetacea</taxon>
        <taxon>Mysticeti</taxon>
        <taxon>Balaenopteridae</taxon>
        <taxon>Balaenoptera</taxon>
    </lineage>
</organism>
<dbReference type="EMBL" id="SGJD01000201">
    <property type="protein sequence ID" value="KAB0406329.1"/>
    <property type="molecule type" value="Genomic_DNA"/>
</dbReference>
<dbReference type="Pfam" id="PF00076">
    <property type="entry name" value="RRM_1"/>
    <property type="match status" value="1"/>
</dbReference>
<evidence type="ECO:0000256" key="1">
    <source>
        <dbReference type="ARBA" id="ARBA00022737"/>
    </source>
</evidence>
<feature type="region of interest" description="Disordered" evidence="4">
    <location>
        <begin position="1082"/>
        <end position="1137"/>
    </location>
</feature>
<dbReference type="PANTHER" id="PTHR24012">
    <property type="entry name" value="RNA BINDING PROTEIN"/>
    <property type="match status" value="1"/>
</dbReference>
<feature type="domain" description="RRM" evidence="5">
    <location>
        <begin position="871"/>
        <end position="966"/>
    </location>
</feature>
<feature type="region of interest" description="Disordered" evidence="4">
    <location>
        <begin position="1522"/>
        <end position="1543"/>
    </location>
</feature>
<sequence>VQTDNLSAVTAVPDLEQCPSRLHLRMERECHCMTALRCHIPLRMEAGRGKVMICRGLIRKPDRVTPEHLDTLTPTNKAERPLEMQPSPMDAQPGHQFNGHSHCHVFEIDIPVNIKHLQRPTSKYQIPLFKKQKANGKAPFSRETGRACVLLSGTEIADVTQIWYEKFDYKIHTPSDVNMELRVIVQRKQSCDSKTDLAGWGAQPGRLAFDCWLTLEIDLIGGGNDQERTQRADCCVSMETQIAIETSTIIKASAEIDSKQSLMLNGIYDMLREREKAYRFPNQNVVFGIDFILRRIAYHPVALIIADSIGKLDHEDVAWFTMLNKGQLQVLAQANRRGSVKVISATGKVARSLVSHVRESVEPGQDAVMATEREEPSDTDMTMAIPMELIEMNEREMSNPFFVSKQYTIIFYGAIWVTKILMALCWMSHNLKKEWSTASAQRHPGIDVAKLGRGRFNRRISVIGKDGGKRKVLRSNTTSASVQGFDSDADFLYEMLSDLEDVDDPSLYPKDRVDLGRQVSTYTTPEAPNLKYFLFYQLGHSVDYPSQLTVQDGLIVSHNYDPEDTLLYKLNVGNQIAELANLWLPVYDVEQALLCTPQAAGKADSGSDADAGGVVTSAQLIQGSPGCCFVTFYTRKAALEAQNALHNIKTLPGAPNPTQNPLGIPSFRKKYFTVISVQNPFSACGGERHRAAVEELLGGVGAEAPTHLRSQASVKKGLGCGLVTVEDLVQTHLDHPRDRKDHSPRKTETKFKSAVAVGTTATFLSLLDSLRSADHAQRCDWHRLKNHRASRSAVMQDLGSTLSQMHHPIQMKPADSEKSNGISHSFLGVAVPETKQKTVHIVFQSGCLPPSATKTVLIHSRLCAWSAVEDRKLFIGMVSKKCNENDIRVMFSPFGQIEECRILRGPDGLSRVPVIITIFMRYYFETHGCAFVTFSTRAMAQNAIKAMHQSQTMEWPRSCRVKFMMQFKPSILLCLKDQGCSSPIVVKFADTQKDKEQRRLQQQLAQQMQQLNTATWGNLTGLGGLTPQYLALLQQATSSSNLGAFSGIQQMAGPENKRHVENSSTAAESTITKEEELFAKADEHHTPTQPPRLPSGALSGSSRGRSRDEMGWGWKTRGAVKGTEEEDRTGCAHSRNRRRNNQKCEFKGLSLQQLEVWRDGAAGNLESLVQSIQFYTYFTAKKCKRQTVHVLKAREAGRGEAEPDWSPDVLEAEPVLPPVNGVLVTVVTSRESCAFQARGTQDRLKGGMSGSGLGTGLHPEKRADVNVGAEPSSRLHGRLLVAVSGMNALQLQNLATLAAAAAAAQTSATTTNANPLSTTSSALGALTSPEVTILVMDILVKGQVHENELGLHCPVQAVTRFTLSQYAECVLCGRSFAKETTQVAEVQLISISDLELCQRVWFLRRLRASWSLPPETDGSDAVARGAARQPWAAASKQPWALRPFSGAVGGGAGPVTEGRVLPSRSPRLPRREMLPVGPDSGPEDSRAPRVCAVSQCVGFLGGPTGNERVCVKDLLILLGPSKNSTTRDLNEESEGVAASTPNSTAGAAMNSLTSLGTLQGLAGATVGLNNINALAGTINNMMRLPVLLDKKAVNKRTIFMLATPDVHAHLYGFYLVINHLFYLGREMKVSEEQKHDGGKSDTVNNHHRAKEQPGDKEKSQKSVLAVMQFTWRGSPQVLVPDSVLQLLSKPVNGTGMAALNGGLGATGLTNGTAGTMDALTQAYSGIQQYAAAALPTLCPMRNRNMNTQPTGTNDTTERALASFRRKTEDTGSRAVSKCDPQIIDEKEAILNWCLFGSQENVKDDSCPKRHTSTGLVAISFRPEGANLFIYHLPQEFGDQDILQMFMPFGNVISAKVFIDKQTNLSKCFGFVSYDNPVSAQAAIQAMNGFQIGMKRLKVQLKRSKNDSKPY</sequence>
<keyword evidence="7" id="KW-1185">Reference proteome</keyword>
<name>A0A6A1QIW3_BALPH</name>
<dbReference type="FunFam" id="3.30.70.330:FF:000016">
    <property type="entry name" value="CUGBP Elav-like family member 1 isoform 2"/>
    <property type="match status" value="1"/>
</dbReference>
<dbReference type="Proteomes" id="UP000437017">
    <property type="component" value="Unassembled WGS sequence"/>
</dbReference>
<feature type="region of interest" description="Disordered" evidence="4">
    <location>
        <begin position="66"/>
        <end position="96"/>
    </location>
</feature>
<dbReference type="InterPro" id="IPR000504">
    <property type="entry name" value="RRM_dom"/>
</dbReference>
<feature type="domain" description="RRM" evidence="5">
    <location>
        <begin position="1825"/>
        <end position="1903"/>
    </location>
</feature>
<reference evidence="6 7" key="1">
    <citation type="journal article" date="2019" name="PLoS ONE">
        <title>Genomic analyses reveal an absence of contemporary introgressive admixture between fin whales and blue whales, despite known hybrids.</title>
        <authorList>
            <person name="Westbury M.V."/>
            <person name="Petersen B."/>
            <person name="Lorenzen E.D."/>
        </authorList>
    </citation>
    <scope>NUCLEOTIDE SEQUENCE [LARGE SCALE GENOMIC DNA]</scope>
    <source>
        <strain evidence="6">FinWhale-01</strain>
    </source>
</reference>
<dbReference type="SUPFAM" id="SSF54928">
    <property type="entry name" value="RNA-binding domain, RBD"/>
    <property type="match status" value="2"/>
</dbReference>
<feature type="region of interest" description="Disordered" evidence="4">
    <location>
        <begin position="1632"/>
        <end position="1660"/>
    </location>
</feature>
<keyword evidence="1" id="KW-0677">Repeat</keyword>
<dbReference type="Gene3D" id="3.30.70.330">
    <property type="match status" value="2"/>
</dbReference>
<dbReference type="OrthoDB" id="410044at2759"/>
<dbReference type="SMART" id="SM00360">
    <property type="entry name" value="RRM"/>
    <property type="match status" value="2"/>
</dbReference>
<evidence type="ECO:0000313" key="7">
    <source>
        <dbReference type="Proteomes" id="UP000437017"/>
    </source>
</evidence>
<dbReference type="InterPro" id="IPR012677">
    <property type="entry name" value="Nucleotide-bd_a/b_plait_sf"/>
</dbReference>
<gene>
    <name evidence="6" type="ORF">E2I00_009086</name>
</gene>
<dbReference type="PROSITE" id="PS50102">
    <property type="entry name" value="RRM"/>
    <property type="match status" value="2"/>
</dbReference>
<protein>
    <recommendedName>
        <fullName evidence="5">RRM domain-containing protein</fullName>
    </recommendedName>
</protein>
<feature type="non-terminal residue" evidence="6">
    <location>
        <position position="1"/>
    </location>
</feature>
<proteinExistence type="predicted"/>
<dbReference type="InterPro" id="IPR034199">
    <property type="entry name" value="CELF1/2_RRM3"/>
</dbReference>
<evidence type="ECO:0000256" key="2">
    <source>
        <dbReference type="ARBA" id="ARBA00022884"/>
    </source>
</evidence>
<dbReference type="GO" id="GO:0003723">
    <property type="term" value="F:RNA binding"/>
    <property type="evidence" value="ECO:0007669"/>
    <property type="project" value="UniProtKB-UniRule"/>
</dbReference>
<dbReference type="CDD" id="cd12638">
    <property type="entry name" value="RRM3_CELF1_2"/>
    <property type="match status" value="1"/>
</dbReference>
<accession>A0A6A1QIW3</accession>
<evidence type="ECO:0000256" key="3">
    <source>
        <dbReference type="PROSITE-ProRule" id="PRU00176"/>
    </source>
</evidence>
<feature type="compositionally biased region" description="Basic and acidic residues" evidence="4">
    <location>
        <begin position="1650"/>
        <end position="1660"/>
    </location>
</feature>
<evidence type="ECO:0000313" key="6">
    <source>
        <dbReference type="EMBL" id="KAB0406329.1"/>
    </source>
</evidence>
<evidence type="ECO:0000256" key="4">
    <source>
        <dbReference type="SAM" id="MobiDB-lite"/>
    </source>
</evidence>
<dbReference type="InterPro" id="IPR035979">
    <property type="entry name" value="RBD_domain_sf"/>
</dbReference>
<feature type="region of interest" description="Disordered" evidence="4">
    <location>
        <begin position="1450"/>
        <end position="1486"/>
    </location>
</feature>